<reference evidence="1" key="2">
    <citation type="journal article" date="2015" name="Data Brief">
        <title>Shoot transcriptome of the giant reed, Arundo donax.</title>
        <authorList>
            <person name="Barrero R.A."/>
            <person name="Guerrero F.D."/>
            <person name="Moolhuijzen P."/>
            <person name="Goolsby J.A."/>
            <person name="Tidwell J."/>
            <person name="Bellgard S.E."/>
            <person name="Bellgard M.I."/>
        </authorList>
    </citation>
    <scope>NUCLEOTIDE SEQUENCE</scope>
    <source>
        <tissue evidence="1">Shoot tissue taken approximately 20 cm above the soil surface</tissue>
    </source>
</reference>
<evidence type="ECO:0000313" key="1">
    <source>
        <dbReference type="EMBL" id="JAD32327.1"/>
    </source>
</evidence>
<proteinExistence type="predicted"/>
<sequence>MNLCCAYPPLPFYSALIPKKCKKMFVIKAHHNDFFFLLTVVHVSDVKKTNIPIRS</sequence>
<name>A0A0A8ZBS6_ARUDO</name>
<dbReference type="EMBL" id="GBRH01265568">
    <property type="protein sequence ID" value="JAD32327.1"/>
    <property type="molecule type" value="Transcribed_RNA"/>
</dbReference>
<protein>
    <submittedName>
        <fullName evidence="1">Uncharacterized protein</fullName>
    </submittedName>
</protein>
<accession>A0A0A8ZBS6</accession>
<dbReference type="AlphaFoldDB" id="A0A0A8ZBS6"/>
<reference evidence="1" key="1">
    <citation type="submission" date="2014-09" db="EMBL/GenBank/DDBJ databases">
        <authorList>
            <person name="Magalhaes I.L.F."/>
            <person name="Oliveira U."/>
            <person name="Santos F.R."/>
            <person name="Vidigal T.H.D.A."/>
            <person name="Brescovit A.D."/>
            <person name="Santos A.J."/>
        </authorList>
    </citation>
    <scope>NUCLEOTIDE SEQUENCE</scope>
    <source>
        <tissue evidence="1">Shoot tissue taken approximately 20 cm above the soil surface</tissue>
    </source>
</reference>
<organism evidence="1">
    <name type="scientific">Arundo donax</name>
    <name type="common">Giant reed</name>
    <name type="synonym">Donax arundinaceus</name>
    <dbReference type="NCBI Taxonomy" id="35708"/>
    <lineage>
        <taxon>Eukaryota</taxon>
        <taxon>Viridiplantae</taxon>
        <taxon>Streptophyta</taxon>
        <taxon>Embryophyta</taxon>
        <taxon>Tracheophyta</taxon>
        <taxon>Spermatophyta</taxon>
        <taxon>Magnoliopsida</taxon>
        <taxon>Liliopsida</taxon>
        <taxon>Poales</taxon>
        <taxon>Poaceae</taxon>
        <taxon>PACMAD clade</taxon>
        <taxon>Arundinoideae</taxon>
        <taxon>Arundineae</taxon>
        <taxon>Arundo</taxon>
    </lineage>
</organism>